<dbReference type="SFLD" id="SFLDS00003">
    <property type="entry name" value="Haloacid_Dehalogenase"/>
    <property type="match status" value="1"/>
</dbReference>
<gene>
    <name evidence="15" type="primary">serB</name>
    <name evidence="15" type="ORF">JK386_03720</name>
</gene>
<dbReference type="Gene3D" id="3.30.70.260">
    <property type="match status" value="2"/>
</dbReference>
<dbReference type="NCBIfam" id="TIGR00338">
    <property type="entry name" value="serB"/>
    <property type="match status" value="1"/>
</dbReference>
<dbReference type="SFLD" id="SFLDG01136">
    <property type="entry name" value="C1.6:_Phosphoserine_Phosphatas"/>
    <property type="match status" value="1"/>
</dbReference>
<evidence type="ECO:0000256" key="11">
    <source>
        <dbReference type="ARBA" id="ARBA00048138"/>
    </source>
</evidence>
<organism evidence="15 16">
    <name type="scientific">Nocardioides faecalis</name>
    <dbReference type="NCBI Taxonomy" id="2803858"/>
    <lineage>
        <taxon>Bacteria</taxon>
        <taxon>Bacillati</taxon>
        <taxon>Actinomycetota</taxon>
        <taxon>Actinomycetes</taxon>
        <taxon>Propionibacteriales</taxon>
        <taxon>Nocardioidaceae</taxon>
        <taxon>Nocardioides</taxon>
    </lineage>
</organism>
<keyword evidence="6" id="KW-0479">Metal-binding</keyword>
<comment type="pathway">
    <text evidence="2">Amino-acid biosynthesis; L-serine biosynthesis; L-serine from 3-phospho-D-glycerate: step 3/3.</text>
</comment>
<evidence type="ECO:0000256" key="8">
    <source>
        <dbReference type="ARBA" id="ARBA00022842"/>
    </source>
</evidence>
<evidence type="ECO:0000259" key="14">
    <source>
        <dbReference type="Pfam" id="PF21086"/>
    </source>
</evidence>
<dbReference type="NCBIfam" id="TIGR01488">
    <property type="entry name" value="HAD-SF-IB"/>
    <property type="match status" value="1"/>
</dbReference>
<dbReference type="GO" id="GO:0036424">
    <property type="term" value="F:L-phosphoserine phosphatase activity"/>
    <property type="evidence" value="ECO:0007669"/>
    <property type="project" value="InterPro"/>
</dbReference>
<dbReference type="InterPro" id="IPR036412">
    <property type="entry name" value="HAD-like_sf"/>
</dbReference>
<dbReference type="GO" id="GO:0000287">
    <property type="term" value="F:magnesium ion binding"/>
    <property type="evidence" value="ECO:0007669"/>
    <property type="project" value="TreeGrafter"/>
</dbReference>
<evidence type="ECO:0000256" key="12">
    <source>
        <dbReference type="ARBA" id="ARBA00048523"/>
    </source>
</evidence>
<evidence type="ECO:0000256" key="6">
    <source>
        <dbReference type="ARBA" id="ARBA00022723"/>
    </source>
</evidence>
<name>A0A938Y4B9_9ACTN</name>
<protein>
    <recommendedName>
        <fullName evidence="4">phosphoserine phosphatase</fullName>
        <ecNumber evidence="4">3.1.3.3</ecNumber>
    </recommendedName>
    <alternativeName>
        <fullName evidence="10">O-phosphoserine phosphohydrolase</fullName>
    </alternativeName>
</protein>
<dbReference type="EC" id="3.1.3.3" evidence="4"/>
<feature type="active site" description="Proton donor" evidence="13">
    <location>
        <position position="187"/>
    </location>
</feature>
<keyword evidence="8" id="KW-0460">Magnesium</keyword>
<dbReference type="GO" id="GO:0005737">
    <property type="term" value="C:cytoplasm"/>
    <property type="evidence" value="ECO:0007669"/>
    <property type="project" value="TreeGrafter"/>
</dbReference>
<comment type="caution">
    <text evidence="15">The sequence shown here is derived from an EMBL/GenBank/DDBJ whole genome shotgun (WGS) entry which is preliminary data.</text>
</comment>
<comment type="similarity">
    <text evidence="3">Belongs to the HAD-like hydrolase superfamily. SerB family.</text>
</comment>
<dbReference type="InterPro" id="IPR045865">
    <property type="entry name" value="ACT-like_dom_sf"/>
</dbReference>
<dbReference type="Pfam" id="PF13740">
    <property type="entry name" value="ACT_6"/>
    <property type="match status" value="1"/>
</dbReference>
<dbReference type="InterPro" id="IPR049148">
    <property type="entry name" value="PSP_ACT"/>
</dbReference>
<dbReference type="RefSeq" id="WP_205290300.1">
    <property type="nucleotide sequence ID" value="NZ_CP074406.1"/>
</dbReference>
<dbReference type="Pfam" id="PF12710">
    <property type="entry name" value="HAD"/>
    <property type="match status" value="1"/>
</dbReference>
<evidence type="ECO:0000256" key="5">
    <source>
        <dbReference type="ARBA" id="ARBA00022605"/>
    </source>
</evidence>
<dbReference type="AlphaFoldDB" id="A0A938Y4B9"/>
<keyword evidence="7 15" id="KW-0378">Hydrolase</keyword>
<evidence type="ECO:0000256" key="13">
    <source>
        <dbReference type="PIRSR" id="PIRSR604469-1"/>
    </source>
</evidence>
<dbReference type="GO" id="GO:0006564">
    <property type="term" value="P:L-serine biosynthetic process"/>
    <property type="evidence" value="ECO:0007669"/>
    <property type="project" value="UniProtKB-KW"/>
</dbReference>
<evidence type="ECO:0000256" key="9">
    <source>
        <dbReference type="ARBA" id="ARBA00023299"/>
    </source>
</evidence>
<evidence type="ECO:0000256" key="7">
    <source>
        <dbReference type="ARBA" id="ARBA00022801"/>
    </source>
</evidence>
<accession>A0A938Y4B9</accession>
<evidence type="ECO:0000256" key="4">
    <source>
        <dbReference type="ARBA" id="ARBA00012640"/>
    </source>
</evidence>
<evidence type="ECO:0000256" key="2">
    <source>
        <dbReference type="ARBA" id="ARBA00005135"/>
    </source>
</evidence>
<evidence type="ECO:0000256" key="3">
    <source>
        <dbReference type="ARBA" id="ARBA00009184"/>
    </source>
</evidence>
<dbReference type="EMBL" id="JAERTX010000003">
    <property type="protein sequence ID" value="MBM9458999.1"/>
    <property type="molecule type" value="Genomic_DNA"/>
</dbReference>
<dbReference type="InterPro" id="IPR023214">
    <property type="entry name" value="HAD_sf"/>
</dbReference>
<dbReference type="PANTHER" id="PTHR43344:SF2">
    <property type="entry name" value="PHOSPHOSERINE PHOSPHATASE"/>
    <property type="match status" value="1"/>
</dbReference>
<keyword evidence="5" id="KW-0028">Amino-acid biosynthesis</keyword>
<sequence>MSTHDAASPDTLLITVTGTDRPGVTSAILASLTPFGVAVVDLEQILMRGRLVLGVLVSAPRDVKKLRRAVTAAADALGMSVEFEKGSGDNRSRSRERAHVTVIGSPLKASAMAAIAGRIADCGGNIDRIERMARYPVTAIELHVSGAAPDRLRSLLAADAVQHRVDVAVQPANLLRHGMRLIVMDVDSTLIQGEVIEMLAEHAGHGEQVAEITERAMRGELDFEASLRARVRLLAGLDAAILDEVYDAIVVNPGARTLVRTLRRLGYRFAIVSGGFTQITDRLAADLGIHRARANTLEIVDGRLTGEVVGEVVDRAGKAAALREFAADLGIPVASTIAIGDGANDLDMLDAAGLGIAYNARPVVREAADTSLNVPYLDSIMYLLGISREEIVAADAAHGIVTPAPPLG</sequence>
<dbReference type="PANTHER" id="PTHR43344">
    <property type="entry name" value="PHOSPHOSERINE PHOSPHATASE"/>
    <property type="match status" value="1"/>
</dbReference>
<dbReference type="SUPFAM" id="SSF56784">
    <property type="entry name" value="HAD-like"/>
    <property type="match status" value="1"/>
</dbReference>
<evidence type="ECO:0000313" key="16">
    <source>
        <dbReference type="Proteomes" id="UP000663791"/>
    </source>
</evidence>
<comment type="catalytic activity">
    <reaction evidence="11">
        <text>O-phospho-L-serine + H2O = L-serine + phosphate</text>
        <dbReference type="Rhea" id="RHEA:21208"/>
        <dbReference type="ChEBI" id="CHEBI:15377"/>
        <dbReference type="ChEBI" id="CHEBI:33384"/>
        <dbReference type="ChEBI" id="CHEBI:43474"/>
        <dbReference type="ChEBI" id="CHEBI:57524"/>
        <dbReference type="EC" id="3.1.3.3"/>
    </reaction>
</comment>
<proteinExistence type="inferred from homology"/>
<feature type="domain" description="Phosphoserine phosphatase ACT" evidence="14">
    <location>
        <begin position="99"/>
        <end position="170"/>
    </location>
</feature>
<evidence type="ECO:0000313" key="15">
    <source>
        <dbReference type="EMBL" id="MBM9458999.1"/>
    </source>
</evidence>
<evidence type="ECO:0000256" key="1">
    <source>
        <dbReference type="ARBA" id="ARBA00001946"/>
    </source>
</evidence>
<dbReference type="Gene3D" id="3.40.50.1000">
    <property type="entry name" value="HAD superfamily/HAD-like"/>
    <property type="match status" value="1"/>
</dbReference>
<keyword evidence="9" id="KW-0718">Serine biosynthesis</keyword>
<dbReference type="Pfam" id="PF21086">
    <property type="entry name" value="ACT_PSP_2"/>
    <property type="match status" value="1"/>
</dbReference>
<feature type="active site" description="Nucleophile" evidence="13">
    <location>
        <position position="185"/>
    </location>
</feature>
<dbReference type="SUPFAM" id="SSF55021">
    <property type="entry name" value="ACT-like"/>
    <property type="match status" value="1"/>
</dbReference>
<dbReference type="SFLD" id="SFLDF00029">
    <property type="entry name" value="phosphoserine_phosphatase"/>
    <property type="match status" value="1"/>
</dbReference>
<keyword evidence="16" id="KW-1185">Reference proteome</keyword>
<comment type="catalytic activity">
    <reaction evidence="12">
        <text>O-phospho-D-serine + H2O = D-serine + phosphate</text>
        <dbReference type="Rhea" id="RHEA:24873"/>
        <dbReference type="ChEBI" id="CHEBI:15377"/>
        <dbReference type="ChEBI" id="CHEBI:35247"/>
        <dbReference type="ChEBI" id="CHEBI:43474"/>
        <dbReference type="ChEBI" id="CHEBI:58680"/>
        <dbReference type="EC" id="3.1.3.3"/>
    </reaction>
</comment>
<dbReference type="InterPro" id="IPR004469">
    <property type="entry name" value="PSP"/>
</dbReference>
<comment type="cofactor">
    <cofactor evidence="1">
        <name>Mg(2+)</name>
        <dbReference type="ChEBI" id="CHEBI:18420"/>
    </cofactor>
</comment>
<reference evidence="15" key="1">
    <citation type="submission" date="2021-01" db="EMBL/GenBank/DDBJ databases">
        <title>Novel species in genus Nocardioides.</title>
        <authorList>
            <person name="Zhang G."/>
        </authorList>
    </citation>
    <scope>NUCLEOTIDE SEQUENCE</scope>
    <source>
        <strain evidence="15">Zg-536</strain>
    </source>
</reference>
<dbReference type="CDD" id="cd04870">
    <property type="entry name" value="ACT_PSP_1"/>
    <property type="match status" value="1"/>
</dbReference>
<dbReference type="InterPro" id="IPR050582">
    <property type="entry name" value="HAD-like_SerB"/>
</dbReference>
<dbReference type="CDD" id="cd07500">
    <property type="entry name" value="HAD_PSP"/>
    <property type="match status" value="1"/>
</dbReference>
<dbReference type="Proteomes" id="UP000663791">
    <property type="component" value="Unassembled WGS sequence"/>
</dbReference>
<dbReference type="SFLD" id="SFLDG01137">
    <property type="entry name" value="C1.6.1:_Phosphoserine_Phosphat"/>
    <property type="match status" value="1"/>
</dbReference>
<evidence type="ECO:0000256" key="10">
    <source>
        <dbReference type="ARBA" id="ARBA00031693"/>
    </source>
</evidence>